<accession>A0A816HEY8</accession>
<reference evidence="1" key="1">
    <citation type="submission" date="2021-02" db="EMBL/GenBank/DDBJ databases">
        <authorList>
            <person name="Nowell W R."/>
        </authorList>
    </citation>
    <scope>NUCLEOTIDE SEQUENCE</scope>
</reference>
<evidence type="ECO:0000313" key="1">
    <source>
        <dbReference type="EMBL" id="CAF1686864.1"/>
    </source>
</evidence>
<dbReference type="InterPro" id="IPR012337">
    <property type="entry name" value="RNaseH-like_sf"/>
</dbReference>
<name>A0A816HEY8_9BILA</name>
<dbReference type="OrthoDB" id="10628227at2759"/>
<organism evidence="1 2">
    <name type="scientific">Rotaria magnacalcarata</name>
    <dbReference type="NCBI Taxonomy" id="392030"/>
    <lineage>
        <taxon>Eukaryota</taxon>
        <taxon>Metazoa</taxon>
        <taxon>Spiralia</taxon>
        <taxon>Gnathifera</taxon>
        <taxon>Rotifera</taxon>
        <taxon>Eurotatoria</taxon>
        <taxon>Bdelloidea</taxon>
        <taxon>Philodinida</taxon>
        <taxon>Philodinidae</taxon>
        <taxon>Rotaria</taxon>
    </lineage>
</organism>
<proteinExistence type="predicted"/>
<dbReference type="Proteomes" id="UP000663834">
    <property type="component" value="Unassembled WGS sequence"/>
</dbReference>
<protein>
    <submittedName>
        <fullName evidence="1">Uncharacterized protein</fullName>
    </submittedName>
</protein>
<gene>
    <name evidence="1" type="ORF">KQP761_LOCUS38962</name>
</gene>
<comment type="caution">
    <text evidence="1">The sequence shown here is derived from an EMBL/GenBank/DDBJ whole genome shotgun (WGS) entry which is preliminary data.</text>
</comment>
<evidence type="ECO:0000313" key="2">
    <source>
        <dbReference type="Proteomes" id="UP000663834"/>
    </source>
</evidence>
<sequence>MIELNNDDWEFITYLHYVLKPFYLGTVMMSGKNYPSIGLTFHAIQKIKQFCSNDNTSNYHIKELKRPLLSKLNKYFFDDREQYLYFQQYSFFDPVSHLSLTDAEKLQCEKYIKNLITDDIYPLKRPSSDYSKTLSSTISNQVPQESSKLNSKPSTYDDFIAACGGESDTLFETSKEKSKRVSLNEEIKHFRTAVQDFNLKHKPSTTSAVDFWKKHHHQLPMLSNLA</sequence>
<dbReference type="EMBL" id="CAJNOW010022182">
    <property type="protein sequence ID" value="CAF1686864.1"/>
    <property type="molecule type" value="Genomic_DNA"/>
</dbReference>
<dbReference type="AlphaFoldDB" id="A0A816HEY8"/>
<dbReference type="SUPFAM" id="SSF53098">
    <property type="entry name" value="Ribonuclease H-like"/>
    <property type="match status" value="1"/>
</dbReference>